<protein>
    <submittedName>
        <fullName evidence="1">Uncharacterized protein</fullName>
    </submittedName>
</protein>
<sequence>MLPRLHQIDNSFINIYREIGKKKYVEKTSLTVINPMEKLDFVEINNQIGKVFLREEIMRNWNQEIDENLDETFLLFKQLEIDSILAWGLAVNEIYNSLEVNFPILQYLNSPEIII</sequence>
<reference evidence="1" key="1">
    <citation type="journal article" date="2015" name="Nature">
        <title>Complex archaea that bridge the gap between prokaryotes and eukaryotes.</title>
        <authorList>
            <person name="Spang A."/>
            <person name="Saw J.H."/>
            <person name="Jorgensen S.L."/>
            <person name="Zaremba-Niedzwiedzka K."/>
            <person name="Martijn J."/>
            <person name="Lind A.E."/>
            <person name="van Eijk R."/>
            <person name="Schleper C."/>
            <person name="Guy L."/>
            <person name="Ettema T.J."/>
        </authorList>
    </citation>
    <scope>NUCLEOTIDE SEQUENCE</scope>
</reference>
<dbReference type="AlphaFoldDB" id="A0A0F9Q138"/>
<dbReference type="EMBL" id="LAZR01002386">
    <property type="protein sequence ID" value="KKN30722.1"/>
    <property type="molecule type" value="Genomic_DNA"/>
</dbReference>
<name>A0A0F9Q138_9ZZZZ</name>
<gene>
    <name evidence="1" type="ORF">LCGC14_0831260</name>
</gene>
<comment type="caution">
    <text evidence="1">The sequence shown here is derived from an EMBL/GenBank/DDBJ whole genome shotgun (WGS) entry which is preliminary data.</text>
</comment>
<evidence type="ECO:0000313" key="1">
    <source>
        <dbReference type="EMBL" id="KKN30722.1"/>
    </source>
</evidence>
<organism evidence="1">
    <name type="scientific">marine sediment metagenome</name>
    <dbReference type="NCBI Taxonomy" id="412755"/>
    <lineage>
        <taxon>unclassified sequences</taxon>
        <taxon>metagenomes</taxon>
        <taxon>ecological metagenomes</taxon>
    </lineage>
</organism>
<accession>A0A0F9Q138</accession>
<proteinExistence type="predicted"/>